<evidence type="ECO:0000313" key="2">
    <source>
        <dbReference type="EMBL" id="MBB4764953.1"/>
    </source>
</evidence>
<sequence>MSKAITKTVSVAGLTLASTMLTLIALSSAAGAVQRPGGPDPAVTVLAGGAEWG</sequence>
<keyword evidence="3" id="KW-1185">Reference proteome</keyword>
<gene>
    <name evidence="2" type="ORF">BJ971_005509</name>
</gene>
<comment type="caution">
    <text evidence="2">The sequence shown here is derived from an EMBL/GenBank/DDBJ whole genome shotgun (WGS) entry which is preliminary data.</text>
</comment>
<protein>
    <submittedName>
        <fullName evidence="2">Uncharacterized protein</fullName>
    </submittedName>
</protein>
<evidence type="ECO:0000256" key="1">
    <source>
        <dbReference type="SAM" id="SignalP"/>
    </source>
</evidence>
<dbReference type="AlphaFoldDB" id="A0A7W7I1W6"/>
<feature type="signal peptide" evidence="1">
    <location>
        <begin position="1"/>
        <end position="32"/>
    </location>
</feature>
<dbReference type="Proteomes" id="UP000578112">
    <property type="component" value="Unassembled WGS sequence"/>
</dbReference>
<dbReference type="RefSeq" id="WP_184996083.1">
    <property type="nucleotide sequence ID" value="NZ_BOMK01000025.1"/>
</dbReference>
<reference evidence="2 3" key="1">
    <citation type="submission" date="2020-08" db="EMBL/GenBank/DDBJ databases">
        <title>Sequencing the genomes of 1000 actinobacteria strains.</title>
        <authorList>
            <person name="Klenk H.-P."/>
        </authorList>
    </citation>
    <scope>NUCLEOTIDE SEQUENCE [LARGE SCALE GENOMIC DNA]</scope>
    <source>
        <strain evidence="2 3">DSM 43149</strain>
    </source>
</reference>
<evidence type="ECO:0000313" key="3">
    <source>
        <dbReference type="Proteomes" id="UP000578112"/>
    </source>
</evidence>
<name>A0A7W7I1W6_9ACTN</name>
<keyword evidence="1" id="KW-0732">Signal</keyword>
<feature type="chain" id="PRO_5038712139" evidence="1">
    <location>
        <begin position="33"/>
        <end position="53"/>
    </location>
</feature>
<proteinExistence type="predicted"/>
<accession>A0A7W7I1W6</accession>
<dbReference type="EMBL" id="JACHNH010000001">
    <property type="protein sequence ID" value="MBB4764953.1"/>
    <property type="molecule type" value="Genomic_DNA"/>
</dbReference>
<organism evidence="2 3">
    <name type="scientific">Actinoplanes digitatis</name>
    <dbReference type="NCBI Taxonomy" id="1868"/>
    <lineage>
        <taxon>Bacteria</taxon>
        <taxon>Bacillati</taxon>
        <taxon>Actinomycetota</taxon>
        <taxon>Actinomycetes</taxon>
        <taxon>Micromonosporales</taxon>
        <taxon>Micromonosporaceae</taxon>
        <taxon>Actinoplanes</taxon>
    </lineage>
</organism>